<reference evidence="1" key="1">
    <citation type="submission" date="2021-05" db="EMBL/GenBank/DDBJ databases">
        <authorList>
            <person name="Pan Q."/>
            <person name="Jouanno E."/>
            <person name="Zahm M."/>
            <person name="Klopp C."/>
            <person name="Cabau C."/>
            <person name="Louis A."/>
            <person name="Berthelot C."/>
            <person name="Parey E."/>
            <person name="Roest Crollius H."/>
            <person name="Montfort J."/>
            <person name="Robinson-Rechavi M."/>
            <person name="Bouchez O."/>
            <person name="Lampietro C."/>
            <person name="Lopez Roques C."/>
            <person name="Donnadieu C."/>
            <person name="Postlethwait J."/>
            <person name="Bobe J."/>
            <person name="Dillon D."/>
            <person name="Chandos A."/>
            <person name="von Hippel F."/>
            <person name="Guiguen Y."/>
        </authorList>
    </citation>
    <scope>NUCLEOTIDE SEQUENCE</scope>
    <source>
        <strain evidence="1">YG-Jan2019</strain>
    </source>
</reference>
<comment type="caution">
    <text evidence="1">The sequence shown here is derived from an EMBL/GenBank/DDBJ whole genome shotgun (WGS) entry which is preliminary data.</text>
</comment>
<accession>A0ACC2H008</accession>
<dbReference type="Proteomes" id="UP001157502">
    <property type="component" value="Chromosome 7"/>
</dbReference>
<evidence type="ECO:0000313" key="1">
    <source>
        <dbReference type="EMBL" id="KAJ8009157.1"/>
    </source>
</evidence>
<gene>
    <name evidence="1" type="ORF">DPEC_G00085980</name>
</gene>
<dbReference type="EMBL" id="CM055734">
    <property type="protein sequence ID" value="KAJ8009157.1"/>
    <property type="molecule type" value="Genomic_DNA"/>
</dbReference>
<protein>
    <submittedName>
        <fullName evidence="1">Uncharacterized protein</fullName>
    </submittedName>
</protein>
<keyword evidence="2" id="KW-1185">Reference proteome</keyword>
<evidence type="ECO:0000313" key="2">
    <source>
        <dbReference type="Proteomes" id="UP001157502"/>
    </source>
</evidence>
<organism evidence="1 2">
    <name type="scientific">Dallia pectoralis</name>
    <name type="common">Alaska blackfish</name>
    <dbReference type="NCBI Taxonomy" id="75939"/>
    <lineage>
        <taxon>Eukaryota</taxon>
        <taxon>Metazoa</taxon>
        <taxon>Chordata</taxon>
        <taxon>Craniata</taxon>
        <taxon>Vertebrata</taxon>
        <taxon>Euteleostomi</taxon>
        <taxon>Actinopterygii</taxon>
        <taxon>Neopterygii</taxon>
        <taxon>Teleostei</taxon>
        <taxon>Protacanthopterygii</taxon>
        <taxon>Esociformes</taxon>
        <taxon>Umbridae</taxon>
        <taxon>Dallia</taxon>
    </lineage>
</organism>
<sequence length="308" mass="33198">MYCQSVLQQNFTTCPNTTASPTTVSTTPVPTTIRTTGSNSITQPILYTYMIGIELDTTDVTEINTLRASLGNASYPVMVNSLTDITGVDISTAAPNTTASPTTDTTTFGPTTQLTTGTTNSKIPLILYTYMIEIELDTTDVAEINILNTSLGNVPYPVMVNTLTNITGVDISTVCSPNGTGVQCRCENQYRWSCDQCLSYGSCDAITSDTCGCINGIPSDGMYCQSVLQQTSPNTTASPTTDTTTFRPTTQLTTGTTNLKFNMSFRLNEIFTDDLNNPSSFKYQKYKGDIEPVVSTGLNLLLIQCSNN</sequence>
<name>A0ACC2H008_DALPE</name>
<proteinExistence type="predicted"/>